<dbReference type="EMBL" id="HG322949">
    <property type="protein sequence ID" value="CDG84933.1"/>
    <property type="molecule type" value="Genomic_DNA"/>
</dbReference>
<dbReference type="Proteomes" id="UP000027604">
    <property type="component" value="Chromosome I"/>
</dbReference>
<name>W0VC69_9BURK</name>
<organism evidence="1 2">
    <name type="scientific">Janthinobacterium agaricidamnosum NBRC 102515 = DSM 9628</name>
    <dbReference type="NCBI Taxonomy" id="1349767"/>
    <lineage>
        <taxon>Bacteria</taxon>
        <taxon>Pseudomonadati</taxon>
        <taxon>Pseudomonadota</taxon>
        <taxon>Betaproteobacteria</taxon>
        <taxon>Burkholderiales</taxon>
        <taxon>Oxalobacteraceae</taxon>
        <taxon>Janthinobacterium</taxon>
    </lineage>
</organism>
<accession>W0VC69</accession>
<dbReference type="KEGG" id="jag:GJA_4325"/>
<sequence>MFMKPLVEIGCQTAGFFSTREKLLKRKTIGGFDDGCNI</sequence>
<evidence type="ECO:0000313" key="1">
    <source>
        <dbReference type="EMBL" id="CDG84933.1"/>
    </source>
</evidence>
<dbReference type="HOGENOM" id="CLU_3328843_0_0_4"/>
<protein>
    <submittedName>
        <fullName evidence="1">Uncharacterized protein</fullName>
    </submittedName>
</protein>
<evidence type="ECO:0000313" key="2">
    <source>
        <dbReference type="Proteomes" id="UP000027604"/>
    </source>
</evidence>
<proteinExistence type="predicted"/>
<dbReference type="AlphaFoldDB" id="W0VC69"/>
<keyword evidence="2" id="KW-1185">Reference proteome</keyword>
<reference evidence="1 2" key="1">
    <citation type="journal article" date="2015" name="Genome Announc.">
        <title>Genome Sequence of Mushroom Soft-Rot Pathogen Janthinobacterium agaricidamnosum.</title>
        <authorList>
            <person name="Graupner K."/>
            <person name="Lackner G."/>
            <person name="Hertweck C."/>
        </authorList>
    </citation>
    <scope>NUCLEOTIDE SEQUENCE [LARGE SCALE GENOMIC DNA]</scope>
    <source>
        <strain evidence="2">NBRC 102515 / DSM 9628</strain>
    </source>
</reference>
<gene>
    <name evidence="1" type="ORF">GJA_4325</name>
</gene>